<accession>A0A9X4LES6</accession>
<keyword evidence="7 8" id="KW-0924">Ammonia transport</keyword>
<dbReference type="PANTHER" id="PTHR43029">
    <property type="entry name" value="AMMONIUM TRANSPORTER MEP2"/>
    <property type="match status" value="1"/>
</dbReference>
<dbReference type="PANTHER" id="PTHR43029:SF10">
    <property type="entry name" value="AMMONIUM TRANSPORTER MEP2"/>
    <property type="match status" value="1"/>
</dbReference>
<evidence type="ECO:0000256" key="3">
    <source>
        <dbReference type="ARBA" id="ARBA00022448"/>
    </source>
</evidence>
<feature type="signal peptide" evidence="9">
    <location>
        <begin position="1"/>
        <end position="21"/>
    </location>
</feature>
<dbReference type="NCBIfam" id="TIGR00836">
    <property type="entry name" value="amt"/>
    <property type="match status" value="1"/>
</dbReference>
<comment type="caution">
    <text evidence="11">The sequence shown here is derived from an EMBL/GenBank/DDBJ whole genome shotgun (WGS) entry which is preliminary data.</text>
</comment>
<dbReference type="GO" id="GO:0008519">
    <property type="term" value="F:ammonium channel activity"/>
    <property type="evidence" value="ECO:0007669"/>
    <property type="project" value="InterPro"/>
</dbReference>
<feature type="domain" description="Ammonium transporter AmtB-like" evidence="10">
    <location>
        <begin position="76"/>
        <end position="510"/>
    </location>
</feature>
<evidence type="ECO:0000256" key="7">
    <source>
        <dbReference type="ARBA" id="ARBA00023177"/>
    </source>
</evidence>
<dbReference type="Proteomes" id="UP001152766">
    <property type="component" value="Unassembled WGS sequence"/>
</dbReference>
<dbReference type="Pfam" id="PF00909">
    <property type="entry name" value="Ammonium_transp"/>
    <property type="match status" value="1"/>
</dbReference>
<feature type="transmembrane region" description="Helical" evidence="8">
    <location>
        <begin position="322"/>
        <end position="342"/>
    </location>
</feature>
<feature type="transmembrane region" description="Helical" evidence="8">
    <location>
        <begin position="109"/>
        <end position="127"/>
    </location>
</feature>
<comment type="similarity">
    <text evidence="2 8">Belongs to the ammonia transporter channel (TC 1.A.11.2) family.</text>
</comment>
<evidence type="ECO:0000313" key="12">
    <source>
        <dbReference type="Proteomes" id="UP001152766"/>
    </source>
</evidence>
<reference evidence="11" key="1">
    <citation type="submission" date="2019-02" db="EMBL/GenBank/DDBJ databases">
        <title>Draft genome of the type strain Pelomonas aquatica CCUG 52575T.</title>
        <authorList>
            <person name="Gomila M."/>
            <person name="Lalucat J."/>
        </authorList>
    </citation>
    <scope>NUCLEOTIDE SEQUENCE</scope>
    <source>
        <strain evidence="11">CCUG 52575</strain>
    </source>
</reference>
<feature type="transmembrane region" description="Helical" evidence="8">
    <location>
        <begin position="174"/>
        <end position="196"/>
    </location>
</feature>
<keyword evidence="12" id="KW-1185">Reference proteome</keyword>
<keyword evidence="4 8" id="KW-0812">Transmembrane</keyword>
<evidence type="ECO:0000256" key="8">
    <source>
        <dbReference type="RuleBase" id="RU362002"/>
    </source>
</evidence>
<dbReference type="InterPro" id="IPR001905">
    <property type="entry name" value="Ammonium_transpt"/>
</dbReference>
<keyword evidence="6 8" id="KW-0472">Membrane</keyword>
<organism evidence="11 12">
    <name type="scientific">Pelomonas aquatica</name>
    <dbReference type="NCBI Taxonomy" id="431058"/>
    <lineage>
        <taxon>Bacteria</taxon>
        <taxon>Pseudomonadati</taxon>
        <taxon>Pseudomonadota</taxon>
        <taxon>Betaproteobacteria</taxon>
        <taxon>Burkholderiales</taxon>
        <taxon>Sphaerotilaceae</taxon>
        <taxon>Roseateles</taxon>
    </lineage>
</organism>
<keyword evidence="9" id="KW-0732">Signal</keyword>
<dbReference type="GO" id="GO:0005886">
    <property type="term" value="C:plasma membrane"/>
    <property type="evidence" value="ECO:0007669"/>
    <property type="project" value="UniProtKB-SubCell"/>
</dbReference>
<feature type="transmembrane region" description="Helical" evidence="8">
    <location>
        <begin position="409"/>
        <end position="429"/>
    </location>
</feature>
<evidence type="ECO:0000256" key="6">
    <source>
        <dbReference type="ARBA" id="ARBA00023136"/>
    </source>
</evidence>
<keyword evidence="5 8" id="KW-1133">Transmembrane helix</keyword>
<dbReference type="PROSITE" id="PS01219">
    <property type="entry name" value="AMMONIUM_TRANSP"/>
    <property type="match status" value="1"/>
</dbReference>
<evidence type="ECO:0000259" key="10">
    <source>
        <dbReference type="Pfam" id="PF00909"/>
    </source>
</evidence>
<evidence type="ECO:0000256" key="4">
    <source>
        <dbReference type="ARBA" id="ARBA00022692"/>
    </source>
</evidence>
<feature type="transmembrane region" description="Helical" evidence="8">
    <location>
        <begin position="378"/>
        <end position="397"/>
    </location>
</feature>
<evidence type="ECO:0000256" key="1">
    <source>
        <dbReference type="ARBA" id="ARBA00004141"/>
    </source>
</evidence>
<keyword evidence="3 8" id="KW-0813">Transport</keyword>
<protein>
    <recommendedName>
        <fullName evidence="8">Ammonium transporter</fullName>
    </recommendedName>
</protein>
<evidence type="ECO:0000256" key="9">
    <source>
        <dbReference type="SAM" id="SignalP"/>
    </source>
</evidence>
<dbReference type="Gene3D" id="1.10.3430.10">
    <property type="entry name" value="Ammonium transporter AmtB like domains"/>
    <property type="match status" value="1"/>
</dbReference>
<feature type="transmembrane region" description="Helical" evidence="8">
    <location>
        <begin position="256"/>
        <end position="278"/>
    </location>
</feature>
<gene>
    <name evidence="11" type="primary">amt</name>
    <name evidence="11" type="ORF">EXJ73_04235</name>
</gene>
<feature type="transmembrane region" description="Helical" evidence="8">
    <location>
        <begin position="203"/>
        <end position="226"/>
    </location>
</feature>
<feature type="chain" id="PRO_5040814123" description="Ammonium transporter" evidence="9">
    <location>
        <begin position="22"/>
        <end position="512"/>
    </location>
</feature>
<dbReference type="SUPFAM" id="SSF111352">
    <property type="entry name" value="Ammonium transporter"/>
    <property type="match status" value="1"/>
</dbReference>
<feature type="transmembrane region" description="Helical" evidence="8">
    <location>
        <begin position="354"/>
        <end position="372"/>
    </location>
</feature>
<dbReference type="InterPro" id="IPR018047">
    <property type="entry name" value="Ammonium_transpt_CS"/>
</dbReference>
<sequence>MKKLLAGLALAAGLLAPAAWAQDGASAPASAVATAAAPAASAADAAPAAAAAAAAASAPAEAASAPAVVPNKGDTAWMMVSTLLVIMMTVPGLALFYGGLVRSKNMLSILMQVMVGFSLIVVLWVLYGYSFTFTEGNAFIGGTDRLFLKGIWNNVAGTFENAATFSKGVAIPELVYAAFQATFAGITGCLIVGAFAERAKFAAVMAFLALWFTFAYIPIAHMVWFWPGPDAYTSAAVVDATNAKGGLLWQWGALDFAGGTVVHINAAVAGLVGAILIGKRIGYGKEQFTPHSLTLTMVGASMLWVGWFGFNAGSALEANGSAALAFMNTFAATAAAVLAWCVGEALIKGKASMLGAASGAVAGLVAITPAAGNVGIGGGLVVGLVAGFACLWGVTGLKKMLKVDDSLDVFGVHGVGGILGALLTGVFNAPQLGGPSFPVDWFSGTLTSADAYSIGAQVLVQAKAVGVTILWSGIVSAIAYKLVDLTIGLRVSEEEEREGLDISSHGETAYHK</sequence>
<proteinExistence type="inferred from homology"/>
<evidence type="ECO:0000256" key="2">
    <source>
        <dbReference type="ARBA" id="ARBA00005887"/>
    </source>
</evidence>
<dbReference type="InterPro" id="IPR024041">
    <property type="entry name" value="NH4_transpt_AmtB-like_dom"/>
</dbReference>
<dbReference type="RefSeq" id="WP_268151400.1">
    <property type="nucleotide sequence ID" value="NZ_JAPPUW010000011.1"/>
</dbReference>
<feature type="transmembrane region" description="Helical" evidence="8">
    <location>
        <begin position="464"/>
        <end position="483"/>
    </location>
</feature>
<feature type="transmembrane region" description="Helical" evidence="8">
    <location>
        <begin position="290"/>
        <end position="310"/>
    </location>
</feature>
<name>A0A9X4LES6_9BURK</name>
<comment type="subcellular location">
    <subcellularLocation>
        <location evidence="8">Cell membrane</location>
        <topology evidence="8">Multi-pass membrane protein</topology>
    </subcellularLocation>
    <subcellularLocation>
        <location evidence="1">Membrane</location>
        <topology evidence="1">Multi-pass membrane protein</topology>
    </subcellularLocation>
</comment>
<dbReference type="AlphaFoldDB" id="A0A9X4LES6"/>
<evidence type="ECO:0000256" key="5">
    <source>
        <dbReference type="ARBA" id="ARBA00022989"/>
    </source>
</evidence>
<dbReference type="InterPro" id="IPR029020">
    <property type="entry name" value="Ammonium/urea_transptr"/>
</dbReference>
<evidence type="ECO:0000313" key="11">
    <source>
        <dbReference type="EMBL" id="MDG0861681.1"/>
    </source>
</evidence>
<feature type="transmembrane region" description="Helical" evidence="8">
    <location>
        <begin position="76"/>
        <end position="97"/>
    </location>
</feature>
<dbReference type="EMBL" id="SGUG01000005">
    <property type="protein sequence ID" value="MDG0861681.1"/>
    <property type="molecule type" value="Genomic_DNA"/>
</dbReference>